<dbReference type="CDD" id="cd02901">
    <property type="entry name" value="Macro_Poa1p-like"/>
    <property type="match status" value="1"/>
</dbReference>
<dbReference type="EMBL" id="JARQZJ010000069">
    <property type="protein sequence ID" value="KAK9881527.1"/>
    <property type="molecule type" value="Genomic_DNA"/>
</dbReference>
<evidence type="ECO:0008006" key="4">
    <source>
        <dbReference type="Google" id="ProtNLM"/>
    </source>
</evidence>
<protein>
    <recommendedName>
        <fullName evidence="4">Macro domain-containing protein</fullName>
    </recommendedName>
</protein>
<comment type="caution">
    <text evidence="2">The sequence shown here is derived from an EMBL/GenBank/DDBJ whole genome shotgun (WGS) entry which is preliminary data.</text>
</comment>
<dbReference type="GO" id="GO:0140291">
    <property type="term" value="P:peptidyl-glutamate ADP-deribosylation"/>
    <property type="evidence" value="ECO:0007669"/>
    <property type="project" value="TreeGrafter"/>
</dbReference>
<evidence type="ECO:0000313" key="3">
    <source>
        <dbReference type="Proteomes" id="UP001431783"/>
    </source>
</evidence>
<organism evidence="2 3">
    <name type="scientific">Henosepilachna vigintioctopunctata</name>
    <dbReference type="NCBI Taxonomy" id="420089"/>
    <lineage>
        <taxon>Eukaryota</taxon>
        <taxon>Metazoa</taxon>
        <taxon>Ecdysozoa</taxon>
        <taxon>Arthropoda</taxon>
        <taxon>Hexapoda</taxon>
        <taxon>Insecta</taxon>
        <taxon>Pterygota</taxon>
        <taxon>Neoptera</taxon>
        <taxon>Endopterygota</taxon>
        <taxon>Coleoptera</taxon>
        <taxon>Polyphaga</taxon>
        <taxon>Cucujiformia</taxon>
        <taxon>Coccinelloidea</taxon>
        <taxon>Coccinellidae</taxon>
        <taxon>Epilachninae</taxon>
        <taxon>Epilachnini</taxon>
        <taxon>Henosepilachna</taxon>
    </lineage>
</organism>
<dbReference type="InterPro" id="IPR043472">
    <property type="entry name" value="Macro_dom-like"/>
</dbReference>
<accession>A0AAW1UM32</accession>
<dbReference type="PANTHER" id="PTHR12521:SF0">
    <property type="entry name" value="ADP-RIBOSE GLYCOHYDROLASE OARD1"/>
    <property type="match status" value="1"/>
</dbReference>
<name>A0AAW1UM32_9CUCU</name>
<sequence>MDIWESKNSSTWTVENISSLKLGTQDQDQGMWEINAMFSNEDANSSIELEIIKNKTYVTTYNKQNRVNTLSSTRINDKYERVVMDRGEIVSTPRQKQKKKIQEASYLPSTSHHKHHEIKNQLISITKDCHNINNFVTLLNLDHNLSKNSYNQSESLCYQRDKSSKSNNNMPMDLLFNYVNVKDDFEWVGFKDYMKSKSDKKGHFMHVIEQDMNLFTVGEDYSLAHCVAEDMKMGCGIAVQFRRRFPNAVLLNMREKSGGLIAVKHKARYIYYMVTKKISSGKPTYGTFWSSLKKLRDHMQQNQVKKLAIPRIGCGLDRLNWKIVKLMLEYLFRSMDVFILVCNFRQNYRQAKLKPQKNRINNSGKKKHKFQV</sequence>
<dbReference type="SUPFAM" id="SSF52949">
    <property type="entry name" value="Macro domain-like"/>
    <property type="match status" value="1"/>
</dbReference>
<evidence type="ECO:0000313" key="2">
    <source>
        <dbReference type="EMBL" id="KAK9881527.1"/>
    </source>
</evidence>
<gene>
    <name evidence="2" type="ORF">WA026_016407</name>
</gene>
<dbReference type="Proteomes" id="UP001431783">
    <property type="component" value="Unassembled WGS sequence"/>
</dbReference>
<evidence type="ECO:0000256" key="1">
    <source>
        <dbReference type="SAM" id="MobiDB-lite"/>
    </source>
</evidence>
<dbReference type="InterPro" id="IPR050892">
    <property type="entry name" value="ADP-ribose_metab_enzymes"/>
</dbReference>
<keyword evidence="3" id="KW-1185">Reference proteome</keyword>
<feature type="region of interest" description="Disordered" evidence="1">
    <location>
        <begin position="91"/>
        <end position="113"/>
    </location>
</feature>
<dbReference type="AlphaFoldDB" id="A0AAW1UM32"/>
<reference evidence="2 3" key="1">
    <citation type="submission" date="2023-03" db="EMBL/GenBank/DDBJ databases">
        <title>Genome insight into feeding habits of ladybird beetles.</title>
        <authorList>
            <person name="Li H.-S."/>
            <person name="Huang Y.-H."/>
            <person name="Pang H."/>
        </authorList>
    </citation>
    <scope>NUCLEOTIDE SEQUENCE [LARGE SCALE GENOMIC DNA]</scope>
    <source>
        <strain evidence="2">SYSU_2023b</strain>
        <tissue evidence="2">Whole body</tissue>
    </source>
</reference>
<proteinExistence type="predicted"/>
<dbReference type="Gene3D" id="3.40.220.10">
    <property type="entry name" value="Leucine Aminopeptidase, subunit E, domain 1"/>
    <property type="match status" value="1"/>
</dbReference>
<dbReference type="PANTHER" id="PTHR12521">
    <property type="entry name" value="PROTEIN C6ORF130"/>
    <property type="match status" value="1"/>
</dbReference>